<dbReference type="RefSeq" id="XP_009862157.1">
    <property type="nucleotide sequence ID" value="XM_009863855.3"/>
</dbReference>
<reference evidence="3" key="3">
    <citation type="submission" date="2025-08" db="UniProtKB">
        <authorList>
            <consortium name="Ensembl"/>
        </authorList>
    </citation>
    <scope>IDENTIFICATION</scope>
</reference>
<dbReference type="RefSeq" id="XP_002131878.2">
    <property type="nucleotide sequence ID" value="XM_002131842.5"/>
</dbReference>
<name>A0A1W3JJA3_CIOIN</name>
<accession>A0A1W3JJA3</accession>
<dbReference type="RefSeq" id="XP_009862156.1">
    <property type="nucleotide sequence ID" value="XM_009863854.3"/>
</dbReference>
<evidence type="ECO:0000313" key="3">
    <source>
        <dbReference type="Ensembl" id="ENSCINP00000009843.3"/>
    </source>
</evidence>
<proteinExistence type="predicted"/>
<evidence type="ECO:0000313" key="4">
    <source>
        <dbReference type="Proteomes" id="UP000008144"/>
    </source>
</evidence>
<dbReference type="InParanoid" id="A0A1W3JJA3"/>
<sequence>MDRKIVFILLLVLLHITAVMANWSTGLRCAADALGRRRRRSRSQRRSRSSSSGTTGSSSRSSMRRRRRRRRSSNEEIESDEFASEIADALSAAEMEEVMQNIMDHQE</sequence>
<protein>
    <submittedName>
        <fullName evidence="3">Uncharacterized LOC100178806</fullName>
    </submittedName>
</protein>
<feature type="chain" id="PRO_5014069081" evidence="2">
    <location>
        <begin position="22"/>
        <end position="107"/>
    </location>
</feature>
<feature type="compositionally biased region" description="Basic residues" evidence="1">
    <location>
        <begin position="62"/>
        <end position="71"/>
    </location>
</feature>
<accession>F6PMQ2</accession>
<dbReference type="GeneID" id="100178806"/>
<gene>
    <name evidence="3" type="primary">LOC100178806</name>
</gene>
<reference evidence="3" key="4">
    <citation type="submission" date="2025-09" db="UniProtKB">
        <authorList>
            <consortium name="Ensembl"/>
        </authorList>
    </citation>
    <scope>IDENTIFICATION</scope>
</reference>
<feature type="compositionally biased region" description="Low complexity" evidence="1">
    <location>
        <begin position="49"/>
        <end position="61"/>
    </location>
</feature>
<feature type="region of interest" description="Disordered" evidence="1">
    <location>
        <begin position="33"/>
        <end position="83"/>
    </location>
</feature>
<dbReference type="Ensembl" id="ENSCINT00000009843.3">
    <property type="protein sequence ID" value="ENSCINP00000009843.3"/>
    <property type="gene ID" value="ENSCING00000004761.3"/>
</dbReference>
<dbReference type="AlphaFoldDB" id="A0A1W3JJA3"/>
<feature type="compositionally biased region" description="Basic residues" evidence="1">
    <location>
        <begin position="36"/>
        <end position="48"/>
    </location>
</feature>
<organism evidence="3 4">
    <name type="scientific">Ciona intestinalis</name>
    <name type="common">Transparent sea squirt</name>
    <name type="synonym">Ascidia intestinalis</name>
    <dbReference type="NCBI Taxonomy" id="7719"/>
    <lineage>
        <taxon>Eukaryota</taxon>
        <taxon>Metazoa</taxon>
        <taxon>Chordata</taxon>
        <taxon>Tunicata</taxon>
        <taxon>Ascidiacea</taxon>
        <taxon>Phlebobranchia</taxon>
        <taxon>Cionidae</taxon>
        <taxon>Ciona</taxon>
    </lineage>
</organism>
<dbReference type="EMBL" id="EAAA01000068">
    <property type="status" value="NOT_ANNOTATED_CDS"/>
    <property type="molecule type" value="Genomic_DNA"/>
</dbReference>
<keyword evidence="4" id="KW-1185">Reference proteome</keyword>
<dbReference type="KEGG" id="cin:100178806"/>
<feature type="signal peptide" evidence="2">
    <location>
        <begin position="1"/>
        <end position="21"/>
    </location>
</feature>
<evidence type="ECO:0000256" key="1">
    <source>
        <dbReference type="SAM" id="MobiDB-lite"/>
    </source>
</evidence>
<reference evidence="3" key="2">
    <citation type="journal article" date="2008" name="Genome Biol.">
        <title>Improved genome assembly and evidence-based global gene model set for the chordate Ciona intestinalis: new insight into intron and operon populations.</title>
        <authorList>
            <person name="Satou Y."/>
            <person name="Mineta K."/>
            <person name="Ogasawara M."/>
            <person name="Sasakura Y."/>
            <person name="Shoguchi E."/>
            <person name="Ueno K."/>
            <person name="Yamada L."/>
            <person name="Matsumoto J."/>
            <person name="Wasserscheid J."/>
            <person name="Dewar K."/>
            <person name="Wiley G.B."/>
            <person name="Macmil S.L."/>
            <person name="Roe B.A."/>
            <person name="Zeller R.W."/>
            <person name="Hastings K.E."/>
            <person name="Lemaire P."/>
            <person name="Lindquist E."/>
            <person name="Endo T."/>
            <person name="Hotta K."/>
            <person name="Inaba K."/>
        </authorList>
    </citation>
    <scope>NUCLEOTIDE SEQUENCE [LARGE SCALE GENOMIC DNA]</scope>
    <source>
        <strain evidence="3">wild type</strain>
    </source>
</reference>
<dbReference type="Proteomes" id="UP000008144">
    <property type="component" value="Chromosome 1"/>
</dbReference>
<keyword evidence="2" id="KW-0732">Signal</keyword>
<evidence type="ECO:0000256" key="2">
    <source>
        <dbReference type="SAM" id="SignalP"/>
    </source>
</evidence>
<reference evidence="4" key="1">
    <citation type="journal article" date="2002" name="Science">
        <title>The draft genome of Ciona intestinalis: insights into chordate and vertebrate origins.</title>
        <authorList>
            <person name="Dehal P."/>
            <person name="Satou Y."/>
            <person name="Campbell R.K."/>
            <person name="Chapman J."/>
            <person name="Degnan B."/>
            <person name="De Tomaso A."/>
            <person name="Davidson B."/>
            <person name="Di Gregorio A."/>
            <person name="Gelpke M."/>
            <person name="Goodstein D.M."/>
            <person name="Harafuji N."/>
            <person name="Hastings K.E."/>
            <person name="Ho I."/>
            <person name="Hotta K."/>
            <person name="Huang W."/>
            <person name="Kawashima T."/>
            <person name="Lemaire P."/>
            <person name="Martinez D."/>
            <person name="Meinertzhagen I.A."/>
            <person name="Necula S."/>
            <person name="Nonaka M."/>
            <person name="Putnam N."/>
            <person name="Rash S."/>
            <person name="Saiga H."/>
            <person name="Satake M."/>
            <person name="Terry A."/>
            <person name="Yamada L."/>
            <person name="Wang H.G."/>
            <person name="Awazu S."/>
            <person name="Azumi K."/>
            <person name="Boore J."/>
            <person name="Branno M."/>
            <person name="Chin-Bow S."/>
            <person name="DeSantis R."/>
            <person name="Doyle S."/>
            <person name="Francino P."/>
            <person name="Keys D.N."/>
            <person name="Haga S."/>
            <person name="Hayashi H."/>
            <person name="Hino K."/>
            <person name="Imai K.S."/>
            <person name="Inaba K."/>
            <person name="Kano S."/>
            <person name="Kobayashi K."/>
            <person name="Kobayashi M."/>
            <person name="Lee B.I."/>
            <person name="Makabe K.W."/>
            <person name="Manohar C."/>
            <person name="Matassi G."/>
            <person name="Medina M."/>
            <person name="Mochizuki Y."/>
            <person name="Mount S."/>
            <person name="Morishita T."/>
            <person name="Miura S."/>
            <person name="Nakayama A."/>
            <person name="Nishizaka S."/>
            <person name="Nomoto H."/>
            <person name="Ohta F."/>
            <person name="Oishi K."/>
            <person name="Rigoutsos I."/>
            <person name="Sano M."/>
            <person name="Sasaki A."/>
            <person name="Sasakura Y."/>
            <person name="Shoguchi E."/>
            <person name="Shin-i T."/>
            <person name="Spagnuolo A."/>
            <person name="Stainier D."/>
            <person name="Suzuki M.M."/>
            <person name="Tassy O."/>
            <person name="Takatori N."/>
            <person name="Tokuoka M."/>
            <person name="Yagi K."/>
            <person name="Yoshizaki F."/>
            <person name="Wada S."/>
            <person name="Zhang C."/>
            <person name="Hyatt P.D."/>
            <person name="Larimer F."/>
            <person name="Detter C."/>
            <person name="Doggett N."/>
            <person name="Glavina T."/>
            <person name="Hawkins T."/>
            <person name="Richardson P."/>
            <person name="Lucas S."/>
            <person name="Kohara Y."/>
            <person name="Levine M."/>
            <person name="Satoh N."/>
            <person name="Rokhsar D.S."/>
        </authorList>
    </citation>
    <scope>NUCLEOTIDE SEQUENCE [LARGE SCALE GENOMIC DNA]</scope>
</reference>